<dbReference type="Proteomes" id="UP000216052">
    <property type="component" value="Chromosome"/>
</dbReference>
<dbReference type="InterPro" id="IPR012347">
    <property type="entry name" value="Ferritin-like"/>
</dbReference>
<name>A0ABZ3J6K0_SPOA4</name>
<evidence type="ECO:0000313" key="1">
    <source>
        <dbReference type="EMBL" id="XFO74019.1"/>
    </source>
</evidence>
<reference evidence="1" key="1">
    <citation type="submission" date="2024-05" db="EMBL/GenBank/DDBJ databases">
        <title>Isolation and characterization of Sporomusa carbonis sp. nov., a carboxydotrophic hydrogenogen in the genus of Sporomusa isolated from a charcoal burning pile.</title>
        <authorList>
            <person name="Boeer T."/>
            <person name="Rosenbaum F."/>
            <person name="Eysell L."/>
            <person name="Mueller V."/>
            <person name="Daniel R."/>
            <person name="Poehlein A."/>
        </authorList>
    </citation>
    <scope>NUCLEOTIDE SEQUENCE [LARGE SCALE GENOMIC DNA]</scope>
    <source>
        <strain evidence="1">DSM 3132</strain>
    </source>
</reference>
<dbReference type="RefSeq" id="WP_245693050.1">
    <property type="nucleotide sequence ID" value="NZ_CP155571.1"/>
</dbReference>
<evidence type="ECO:0000313" key="2">
    <source>
        <dbReference type="Proteomes" id="UP000216052"/>
    </source>
</evidence>
<keyword evidence="2" id="KW-1185">Reference proteome</keyword>
<organism evidence="1 2">
    <name type="scientific">Sporomusa acidovorans (strain ATCC 49682 / DSM 3132 / Mol)</name>
    <dbReference type="NCBI Taxonomy" id="1123286"/>
    <lineage>
        <taxon>Bacteria</taxon>
        <taxon>Bacillati</taxon>
        <taxon>Bacillota</taxon>
        <taxon>Negativicutes</taxon>
        <taxon>Selenomonadales</taxon>
        <taxon>Sporomusaceae</taxon>
        <taxon>Sporomusa</taxon>
    </lineage>
</organism>
<dbReference type="EMBL" id="CP155571">
    <property type="protein sequence ID" value="XFO74019.1"/>
    <property type="molecule type" value="Genomic_DNA"/>
</dbReference>
<proteinExistence type="predicted"/>
<dbReference type="Pfam" id="PF11553">
    <property type="entry name" value="DUF3231"/>
    <property type="match status" value="1"/>
</dbReference>
<dbReference type="Gene3D" id="1.20.1260.10">
    <property type="match status" value="1"/>
</dbReference>
<gene>
    <name evidence="1" type="ORF">SPACI_041280</name>
</gene>
<dbReference type="InterPro" id="IPR021617">
    <property type="entry name" value="DUF3231"/>
</dbReference>
<protein>
    <submittedName>
        <fullName evidence="1">Uncharacterized protein</fullName>
    </submittedName>
</protein>
<sequence length="117" mass="13244">MTVMDKINSQTRTIMNKVFDQEPLNYLEAAGLYGIVAQGRFNIAVLQVMYNHTNDSELKDLIKEAIDNHSEMTIEEAEDKLIKSDGHTPPSILSPAIFTIRRLISPMMPGCPIRKLR</sequence>
<accession>A0ABZ3J6K0</accession>